<evidence type="ECO:0000313" key="5">
    <source>
        <dbReference type="Proteomes" id="UP000663877"/>
    </source>
</evidence>
<evidence type="ECO:0000313" key="4">
    <source>
        <dbReference type="Proteomes" id="UP000663832"/>
    </source>
</evidence>
<dbReference type="Proteomes" id="UP000663832">
    <property type="component" value="Unassembled WGS sequence"/>
</dbReference>
<feature type="chain" id="PRO_5036409103" evidence="1">
    <location>
        <begin position="25"/>
        <end position="120"/>
    </location>
</feature>
<dbReference type="AlphaFoldDB" id="A0A813PAS0"/>
<dbReference type="OrthoDB" id="9974143at2759"/>
<keyword evidence="4" id="KW-1185">Reference proteome</keyword>
<sequence>MGSFIQFVGITGLLLVCFVIFTEQASISSPFLDEQLNLDKRRSDPIARTSIPLFRGSNLGIFVRKRPYGFSSEHSMYRRKEARSVLNNDDSILAELLYNNEHPQRRFDDYSENPGPMFGR</sequence>
<protein>
    <submittedName>
        <fullName evidence="2">Uncharacterized protein</fullName>
    </submittedName>
</protein>
<evidence type="ECO:0000256" key="1">
    <source>
        <dbReference type="SAM" id="SignalP"/>
    </source>
</evidence>
<evidence type="ECO:0000313" key="3">
    <source>
        <dbReference type="EMBL" id="CAF1406642.1"/>
    </source>
</evidence>
<evidence type="ECO:0000313" key="2">
    <source>
        <dbReference type="EMBL" id="CAF0752081.1"/>
    </source>
</evidence>
<comment type="caution">
    <text evidence="2">The sequence shown here is derived from an EMBL/GenBank/DDBJ whole genome shotgun (WGS) entry which is preliminary data.</text>
</comment>
<proteinExistence type="predicted"/>
<dbReference type="EMBL" id="CAJNOI010000006">
    <property type="protein sequence ID" value="CAF0752081.1"/>
    <property type="molecule type" value="Genomic_DNA"/>
</dbReference>
<dbReference type="Proteomes" id="UP000663877">
    <property type="component" value="Unassembled WGS sequence"/>
</dbReference>
<gene>
    <name evidence="2" type="ORF">BJG266_LOCUS2503</name>
    <name evidence="3" type="ORF">QVE165_LOCUS37172</name>
</gene>
<organism evidence="2 5">
    <name type="scientific">Adineta steineri</name>
    <dbReference type="NCBI Taxonomy" id="433720"/>
    <lineage>
        <taxon>Eukaryota</taxon>
        <taxon>Metazoa</taxon>
        <taxon>Spiralia</taxon>
        <taxon>Gnathifera</taxon>
        <taxon>Rotifera</taxon>
        <taxon>Eurotatoria</taxon>
        <taxon>Bdelloidea</taxon>
        <taxon>Adinetida</taxon>
        <taxon>Adinetidae</taxon>
        <taxon>Adineta</taxon>
    </lineage>
</organism>
<accession>A0A813PAS0</accession>
<keyword evidence="1" id="KW-0732">Signal</keyword>
<name>A0A813PAS0_9BILA</name>
<dbReference type="EMBL" id="CAJNOM010000382">
    <property type="protein sequence ID" value="CAF1406642.1"/>
    <property type="molecule type" value="Genomic_DNA"/>
</dbReference>
<reference evidence="2" key="1">
    <citation type="submission" date="2021-02" db="EMBL/GenBank/DDBJ databases">
        <authorList>
            <person name="Nowell W R."/>
        </authorList>
    </citation>
    <scope>NUCLEOTIDE SEQUENCE</scope>
</reference>
<feature type="signal peptide" evidence="1">
    <location>
        <begin position="1"/>
        <end position="24"/>
    </location>
</feature>